<dbReference type="InterPro" id="IPR010634">
    <property type="entry name" value="DUF1223"/>
</dbReference>
<dbReference type="PANTHER" id="PTHR36057:SF1">
    <property type="entry name" value="LIPOPROTEIN LIPID ATTACHMENT SITE-LIKE PROTEIN, PUTATIVE (DUF1223)-RELATED"/>
    <property type="match status" value="1"/>
</dbReference>
<protein>
    <recommendedName>
        <fullName evidence="3">DUF1223 domain-containing protein</fullName>
    </recommendedName>
</protein>
<dbReference type="EMBL" id="FNBP01000003">
    <property type="protein sequence ID" value="SDF80496.1"/>
    <property type="molecule type" value="Genomic_DNA"/>
</dbReference>
<reference evidence="2" key="1">
    <citation type="submission" date="2016-10" db="EMBL/GenBank/DDBJ databases">
        <authorList>
            <person name="Varghese N."/>
            <person name="Submissions S."/>
        </authorList>
    </citation>
    <scope>NUCLEOTIDE SEQUENCE [LARGE SCALE GENOMIC DNA]</scope>
    <source>
        <strain evidence="2">DSM 16477</strain>
    </source>
</reference>
<dbReference type="OrthoDB" id="9808254at2"/>
<dbReference type="Pfam" id="PF06764">
    <property type="entry name" value="DUF1223"/>
    <property type="match status" value="1"/>
</dbReference>
<sequence length="236" mass="25311">MKTLLLPVVTALTVLAAPLRAEQDRPVVVELFTSQGCSSCPEADALLAELAPRDDIIALALHVDYWDYIGWEDPFGDPSHAERQRGYAAVAGRRSIYTPEMIVQGQTDIVGAKPMKLMDAVEHHAETAPSVALTLTREGDGVQIDAEALATEIGPTHVHFLRYSPSEHTKVTRGENAGHMMAHANVVHGWTVLGHWDGTSPLTLQADAPGDAPVVVLIQRQEAGGPGAILAAARLR</sequence>
<evidence type="ECO:0008006" key="3">
    <source>
        <dbReference type="Google" id="ProtNLM"/>
    </source>
</evidence>
<gene>
    <name evidence="1" type="ORF">SAMN04489759_103207</name>
</gene>
<evidence type="ECO:0000313" key="2">
    <source>
        <dbReference type="Proteomes" id="UP000199399"/>
    </source>
</evidence>
<dbReference type="SUPFAM" id="SSF52833">
    <property type="entry name" value="Thioredoxin-like"/>
    <property type="match status" value="1"/>
</dbReference>
<evidence type="ECO:0000313" key="1">
    <source>
        <dbReference type="EMBL" id="SDF80496.1"/>
    </source>
</evidence>
<name>A0A1G7P2G5_9RHOB</name>
<dbReference type="Proteomes" id="UP000199399">
    <property type="component" value="Unassembled WGS sequence"/>
</dbReference>
<dbReference type="RefSeq" id="WP_093740753.1">
    <property type="nucleotide sequence ID" value="NZ_FNBP01000003.1"/>
</dbReference>
<keyword evidence="2" id="KW-1185">Reference proteome</keyword>
<dbReference type="InterPro" id="IPR036249">
    <property type="entry name" value="Thioredoxin-like_sf"/>
</dbReference>
<dbReference type="AlphaFoldDB" id="A0A1G7P2G5"/>
<dbReference type="PANTHER" id="PTHR36057">
    <property type="match status" value="1"/>
</dbReference>
<organism evidence="1 2">
    <name type="scientific">Sulfitobacter delicatus</name>
    <dbReference type="NCBI Taxonomy" id="218672"/>
    <lineage>
        <taxon>Bacteria</taxon>
        <taxon>Pseudomonadati</taxon>
        <taxon>Pseudomonadota</taxon>
        <taxon>Alphaproteobacteria</taxon>
        <taxon>Rhodobacterales</taxon>
        <taxon>Roseobacteraceae</taxon>
        <taxon>Sulfitobacter</taxon>
    </lineage>
</organism>
<dbReference type="STRING" id="218672.SAMN04489759_103207"/>
<accession>A0A1G7P2G5</accession>
<proteinExistence type="predicted"/>